<feature type="modified residue" description="4-aspartylphosphate" evidence="1">
    <location>
        <position position="52"/>
    </location>
</feature>
<dbReference type="Proteomes" id="UP000409037">
    <property type="component" value="Unassembled WGS sequence"/>
</dbReference>
<proteinExistence type="predicted"/>
<dbReference type="InterPro" id="IPR011006">
    <property type="entry name" value="CheY-like_superfamily"/>
</dbReference>
<evidence type="ECO:0000256" key="1">
    <source>
        <dbReference type="PROSITE-ProRule" id="PRU00169"/>
    </source>
</evidence>
<dbReference type="EMBL" id="CABVHU010000021">
    <property type="protein sequence ID" value="VVO40773.1"/>
    <property type="molecule type" value="Genomic_DNA"/>
</dbReference>
<dbReference type="CDD" id="cd00156">
    <property type="entry name" value="REC"/>
    <property type="match status" value="1"/>
</dbReference>
<evidence type="ECO:0000313" key="4">
    <source>
        <dbReference type="Proteomes" id="UP000409037"/>
    </source>
</evidence>
<dbReference type="Gene3D" id="3.40.50.2300">
    <property type="match status" value="1"/>
</dbReference>
<organism evidence="3 4">
    <name type="scientific">Pseudomonas fluorescens</name>
    <dbReference type="NCBI Taxonomy" id="294"/>
    <lineage>
        <taxon>Bacteria</taxon>
        <taxon>Pseudomonadati</taxon>
        <taxon>Pseudomonadota</taxon>
        <taxon>Gammaproteobacteria</taxon>
        <taxon>Pseudomonadales</taxon>
        <taxon>Pseudomonadaceae</taxon>
        <taxon>Pseudomonas</taxon>
    </lineage>
</organism>
<keyword evidence="1" id="KW-0597">Phosphoprotein</keyword>
<dbReference type="PROSITE" id="PS50110">
    <property type="entry name" value="RESPONSE_REGULATORY"/>
    <property type="match status" value="1"/>
</dbReference>
<dbReference type="AlphaFoldDB" id="A0A5E7FUY8"/>
<reference evidence="3 4" key="1">
    <citation type="submission" date="2019-09" db="EMBL/GenBank/DDBJ databases">
        <authorList>
            <person name="Chandra G."/>
            <person name="Truman W A."/>
        </authorList>
    </citation>
    <scope>NUCLEOTIDE SEQUENCE [LARGE SCALE GENOMIC DNA]</scope>
    <source>
        <strain evidence="3">PS833</strain>
    </source>
</reference>
<evidence type="ECO:0000259" key="2">
    <source>
        <dbReference type="PROSITE" id="PS50110"/>
    </source>
</evidence>
<gene>
    <name evidence="3" type="ORF">PS833_05804</name>
</gene>
<dbReference type="RefSeq" id="WP_150800892.1">
    <property type="nucleotide sequence ID" value="NZ_CABVHU010000021.1"/>
</dbReference>
<dbReference type="OrthoDB" id="5520457at2"/>
<sequence length="148" mass="16447">MKILIIEDNLLKREKIVNFLNTTYHPELVEAASYNSGLTAAEQGGFDFMILDMSMPTFDRSETTQGGRFRAIAGKEIATKLSKSGMLAPFVVLTGYKDFSVNSLNLSLEQIHDLLSTLGEQYKGCVLFNSAEIQWQEKLTSIIGSLKC</sequence>
<dbReference type="GO" id="GO:0000160">
    <property type="term" value="P:phosphorelay signal transduction system"/>
    <property type="evidence" value="ECO:0007669"/>
    <property type="project" value="InterPro"/>
</dbReference>
<evidence type="ECO:0000313" key="3">
    <source>
        <dbReference type="EMBL" id="VVO40773.1"/>
    </source>
</evidence>
<feature type="domain" description="Response regulatory" evidence="2">
    <location>
        <begin position="2"/>
        <end position="132"/>
    </location>
</feature>
<protein>
    <recommendedName>
        <fullName evidence="2">Response regulatory domain-containing protein</fullName>
    </recommendedName>
</protein>
<dbReference type="InterPro" id="IPR001789">
    <property type="entry name" value="Sig_transdc_resp-reg_receiver"/>
</dbReference>
<accession>A0A5E7FUY8</accession>
<dbReference type="SUPFAM" id="SSF52172">
    <property type="entry name" value="CheY-like"/>
    <property type="match status" value="1"/>
</dbReference>
<name>A0A5E7FUY8_PSEFL</name>